<protein>
    <submittedName>
        <fullName evidence="2">Uncharacterized protein</fullName>
    </submittedName>
</protein>
<name>A0A8S1BUA9_9INSE</name>
<keyword evidence="1" id="KW-0732">Signal</keyword>
<evidence type="ECO:0000256" key="1">
    <source>
        <dbReference type="SAM" id="SignalP"/>
    </source>
</evidence>
<organism evidence="2 3">
    <name type="scientific">Cloeon dipterum</name>
    <dbReference type="NCBI Taxonomy" id="197152"/>
    <lineage>
        <taxon>Eukaryota</taxon>
        <taxon>Metazoa</taxon>
        <taxon>Ecdysozoa</taxon>
        <taxon>Arthropoda</taxon>
        <taxon>Hexapoda</taxon>
        <taxon>Insecta</taxon>
        <taxon>Pterygota</taxon>
        <taxon>Palaeoptera</taxon>
        <taxon>Ephemeroptera</taxon>
        <taxon>Pisciforma</taxon>
        <taxon>Baetidae</taxon>
        <taxon>Cloeon</taxon>
    </lineage>
</organism>
<feature type="chain" id="PRO_5035809865" evidence="1">
    <location>
        <begin position="27"/>
        <end position="184"/>
    </location>
</feature>
<reference evidence="2 3" key="1">
    <citation type="submission" date="2020-04" db="EMBL/GenBank/DDBJ databases">
        <authorList>
            <person name="Alioto T."/>
            <person name="Alioto T."/>
            <person name="Gomez Garrido J."/>
        </authorList>
    </citation>
    <scope>NUCLEOTIDE SEQUENCE [LARGE SCALE GENOMIC DNA]</scope>
</reference>
<proteinExistence type="predicted"/>
<sequence length="184" mass="20893">MSPAAIIFSSMTILAVFGSALGEANGDYLSQDKRNNERPKMLSMFPRIGRTKEEEMQKNWRGMMKLFPRVGRAETNDDYEDRAWCQECISADYNFDGVPGKRPNMAAFPRIGRRQLAAFPRVGKRQQQRLLATFPRIGRSANKPRGQDELYGDYANNKAGWEGLPSMPGNEAMEMKNAYITEEV</sequence>
<dbReference type="Proteomes" id="UP000494165">
    <property type="component" value="Unassembled WGS sequence"/>
</dbReference>
<evidence type="ECO:0000313" key="2">
    <source>
        <dbReference type="EMBL" id="CAB3359895.1"/>
    </source>
</evidence>
<gene>
    <name evidence="2" type="ORF">CLODIP_2_CD07856</name>
</gene>
<feature type="signal peptide" evidence="1">
    <location>
        <begin position="1"/>
        <end position="26"/>
    </location>
</feature>
<accession>A0A8S1BUA9</accession>
<comment type="caution">
    <text evidence="2">The sequence shown here is derived from an EMBL/GenBank/DDBJ whole genome shotgun (WGS) entry which is preliminary data.</text>
</comment>
<keyword evidence="3" id="KW-1185">Reference proteome</keyword>
<evidence type="ECO:0000313" key="3">
    <source>
        <dbReference type="Proteomes" id="UP000494165"/>
    </source>
</evidence>
<dbReference type="AlphaFoldDB" id="A0A8S1BUA9"/>
<dbReference type="EMBL" id="CADEPI010000002">
    <property type="protein sequence ID" value="CAB3359895.1"/>
    <property type="molecule type" value="Genomic_DNA"/>
</dbReference>